<feature type="transmembrane region" description="Helical" evidence="11">
    <location>
        <begin position="54"/>
        <end position="72"/>
    </location>
</feature>
<evidence type="ECO:0000256" key="8">
    <source>
        <dbReference type="ARBA" id="ARBA00023136"/>
    </source>
</evidence>
<evidence type="ECO:0000256" key="9">
    <source>
        <dbReference type="ARBA" id="ARBA00023180"/>
    </source>
</evidence>
<evidence type="ECO:0000256" key="7">
    <source>
        <dbReference type="ARBA" id="ARBA00022989"/>
    </source>
</evidence>
<keyword evidence="13" id="KW-1185">Reference proteome</keyword>
<comment type="caution">
    <text evidence="12">The sequence shown here is derived from an EMBL/GenBank/DDBJ whole genome shotgun (WGS) entry which is preliminary data.</text>
</comment>
<evidence type="ECO:0000313" key="13">
    <source>
        <dbReference type="Proteomes" id="UP000094444"/>
    </source>
</evidence>
<dbReference type="GO" id="GO:0042765">
    <property type="term" value="C:GPI-anchor transamidase complex"/>
    <property type="evidence" value="ECO:0007669"/>
    <property type="project" value="InterPro"/>
</dbReference>
<gene>
    <name evidence="12" type="ORF">DHEL01_v211530</name>
</gene>
<keyword evidence="8 11" id="KW-0472">Membrane</keyword>
<evidence type="ECO:0000256" key="10">
    <source>
        <dbReference type="SAM" id="MobiDB-lite"/>
    </source>
</evidence>
<dbReference type="GO" id="GO:0006506">
    <property type="term" value="P:GPI anchor biosynthetic process"/>
    <property type="evidence" value="ECO:0007669"/>
    <property type="project" value="UniProtKB-UniPathway"/>
</dbReference>
<evidence type="ECO:0000256" key="2">
    <source>
        <dbReference type="ARBA" id="ARBA00004687"/>
    </source>
</evidence>
<protein>
    <submittedName>
        <fullName evidence="12">GPI transamidase component PIG-S</fullName>
    </submittedName>
</protein>
<dbReference type="PANTHER" id="PTHR21072:SF13">
    <property type="entry name" value="GPI TRANSAMIDASE COMPONENT PIG-S"/>
    <property type="match status" value="1"/>
</dbReference>
<dbReference type="UniPathway" id="UPA00196"/>
<evidence type="ECO:0000313" key="12">
    <source>
        <dbReference type="EMBL" id="POS70074.1"/>
    </source>
</evidence>
<evidence type="ECO:0000256" key="1">
    <source>
        <dbReference type="ARBA" id="ARBA00004477"/>
    </source>
</evidence>
<dbReference type="OrthoDB" id="28748at2759"/>
<feature type="compositionally biased region" description="Low complexity" evidence="10">
    <location>
        <begin position="14"/>
        <end position="34"/>
    </location>
</feature>
<comment type="subcellular location">
    <subcellularLocation>
        <location evidence="1">Endoplasmic reticulum membrane</location>
        <topology evidence="1">Multi-pass membrane protein</topology>
    </subcellularLocation>
</comment>
<name>A0A2P5HIK6_DIAHE</name>
<reference evidence="12" key="1">
    <citation type="submission" date="2017-09" db="EMBL/GenBank/DDBJ databases">
        <title>Polyketide synthases of a Diaporthe helianthi virulent isolate.</title>
        <authorList>
            <person name="Baroncelli R."/>
        </authorList>
    </citation>
    <scope>NUCLEOTIDE SEQUENCE [LARGE SCALE GENOMIC DNA]</scope>
    <source>
        <strain evidence="12">7/96</strain>
    </source>
</reference>
<sequence>MSPTNKDENIMAASNHPTISSTSNPPPAAAAADISSRRKVPPPERPSDSRRRSLVILSFWLVVLCLGLPVWWKTTTIPRARLPLDDMMGWAAGKACRPVFPLSISIQANQLLDQEAHNLLRLTQHALDDLNDFPGHHLRLQLDPGASSLDASASLEEAALVIRLQPGDTTTASLHPYQPILDVTYPPNTIPSPSSSSSSLATYVASQLRSTFAEEQTIISYLLSTSSAAPEHKPQQALGPDAAGTIAKRTTRSLRYSPTYHLTLSLFTDGPAPSSWDIESAIDEYMRPVLDVLAPIHNFTIDSQVQLYAAPGVQSPVLTKDDLSSFINAAEWPLSPSIGGAPTVNFIVFAGNQTIGLPPTLKDAQPGETAVAETSHSWLIPQWGTVYLLHLDGDKAHVAVEDLKQPLLTFTTHLLSLLGTPASGSMPLRLSTLSRIRSADLLLRASSTLGSLARLSLALPSMSIPQSVADGVSTTILHLRLACESLGTPEGLLHAQVAEAAAEKAFFEKSMVGQLYFPDEHKIAVYLPLLGPVGVPLVMGLLNELAAWKRRRREKTESGNKKKHA</sequence>
<evidence type="ECO:0000256" key="11">
    <source>
        <dbReference type="SAM" id="Phobius"/>
    </source>
</evidence>
<evidence type="ECO:0000256" key="5">
    <source>
        <dbReference type="ARBA" id="ARBA00022692"/>
    </source>
</evidence>
<keyword evidence="9" id="KW-0325">Glycoprotein</keyword>
<dbReference type="GO" id="GO:0016255">
    <property type="term" value="P:attachment of GPI anchor to protein"/>
    <property type="evidence" value="ECO:0007669"/>
    <property type="project" value="InterPro"/>
</dbReference>
<evidence type="ECO:0000256" key="3">
    <source>
        <dbReference type="ARBA" id="ARBA00005316"/>
    </source>
</evidence>
<dbReference type="FunCoup" id="A0A2P5HIK6">
    <property type="interactions" value="750"/>
</dbReference>
<dbReference type="STRING" id="158607.A0A2P5HIK6"/>
<dbReference type="EMBL" id="MAVT02001820">
    <property type="protein sequence ID" value="POS70074.1"/>
    <property type="molecule type" value="Genomic_DNA"/>
</dbReference>
<comment type="pathway">
    <text evidence="2">Glycolipid biosynthesis; glycosylphosphatidylinositol-anchor biosynthesis.</text>
</comment>
<dbReference type="InterPro" id="IPR019540">
    <property type="entry name" value="PtdIno-glycan_biosynth_class_S"/>
</dbReference>
<keyword evidence="6" id="KW-0256">Endoplasmic reticulum</keyword>
<feature type="region of interest" description="Disordered" evidence="10">
    <location>
        <begin position="1"/>
        <end position="49"/>
    </location>
</feature>
<evidence type="ECO:0000256" key="6">
    <source>
        <dbReference type="ARBA" id="ARBA00022824"/>
    </source>
</evidence>
<evidence type="ECO:0000256" key="4">
    <source>
        <dbReference type="ARBA" id="ARBA00022502"/>
    </source>
</evidence>
<dbReference type="AlphaFoldDB" id="A0A2P5HIK6"/>
<proteinExistence type="inferred from homology"/>
<keyword evidence="4" id="KW-0337">GPI-anchor biosynthesis</keyword>
<dbReference type="InParanoid" id="A0A2P5HIK6"/>
<dbReference type="PANTHER" id="PTHR21072">
    <property type="entry name" value="GPI TRANSAMIDASE COMPONENT PIG-S"/>
    <property type="match status" value="1"/>
</dbReference>
<dbReference type="Proteomes" id="UP000094444">
    <property type="component" value="Unassembled WGS sequence"/>
</dbReference>
<keyword evidence="5 11" id="KW-0812">Transmembrane</keyword>
<accession>A0A2P5HIK6</accession>
<comment type="similarity">
    <text evidence="3">Belongs to the PIGS family.</text>
</comment>
<feature type="transmembrane region" description="Helical" evidence="11">
    <location>
        <begin position="523"/>
        <end position="543"/>
    </location>
</feature>
<dbReference type="Pfam" id="PF10510">
    <property type="entry name" value="PIG-S"/>
    <property type="match status" value="1"/>
</dbReference>
<keyword evidence="7 11" id="KW-1133">Transmembrane helix</keyword>
<organism evidence="12 13">
    <name type="scientific">Diaporthe helianthi</name>
    <dbReference type="NCBI Taxonomy" id="158607"/>
    <lineage>
        <taxon>Eukaryota</taxon>
        <taxon>Fungi</taxon>
        <taxon>Dikarya</taxon>
        <taxon>Ascomycota</taxon>
        <taxon>Pezizomycotina</taxon>
        <taxon>Sordariomycetes</taxon>
        <taxon>Sordariomycetidae</taxon>
        <taxon>Diaporthales</taxon>
        <taxon>Diaporthaceae</taxon>
        <taxon>Diaporthe</taxon>
    </lineage>
</organism>